<feature type="domain" description="FYVE-type" evidence="5">
    <location>
        <begin position="14"/>
        <end position="64"/>
    </location>
</feature>
<organism evidence="6 7">
    <name type="scientific">Methanosarcina baikalica</name>
    <dbReference type="NCBI Taxonomy" id="3073890"/>
    <lineage>
        <taxon>Archaea</taxon>
        <taxon>Methanobacteriati</taxon>
        <taxon>Methanobacteriota</taxon>
        <taxon>Stenosarchaea group</taxon>
        <taxon>Methanomicrobia</taxon>
        <taxon>Methanosarcinales</taxon>
        <taxon>Methanosarcinaceae</taxon>
        <taxon>Methanosarcina</taxon>
    </lineage>
</organism>
<keyword evidence="1" id="KW-0479">Metal-binding</keyword>
<keyword evidence="2" id="KW-0863">Zinc-finger</keyword>
<feature type="coiled-coil region" evidence="4">
    <location>
        <begin position="65"/>
        <end position="95"/>
    </location>
</feature>
<proteinExistence type="predicted"/>
<gene>
    <name evidence="6" type="ORF">RG963_06505</name>
</gene>
<keyword evidence="7" id="KW-1185">Reference proteome</keyword>
<dbReference type="EMBL" id="JAVKPK010000020">
    <property type="protein sequence ID" value="MDR7665440.1"/>
    <property type="molecule type" value="Genomic_DNA"/>
</dbReference>
<evidence type="ECO:0000259" key="5">
    <source>
        <dbReference type="PROSITE" id="PS50178"/>
    </source>
</evidence>
<dbReference type="Proteomes" id="UP001246244">
    <property type="component" value="Unassembled WGS sequence"/>
</dbReference>
<evidence type="ECO:0000256" key="3">
    <source>
        <dbReference type="ARBA" id="ARBA00022833"/>
    </source>
</evidence>
<protein>
    <recommendedName>
        <fullName evidence="5">FYVE-type domain-containing protein</fullName>
    </recommendedName>
</protein>
<dbReference type="SUPFAM" id="SSF57903">
    <property type="entry name" value="FYVE/PHD zinc finger"/>
    <property type="match status" value="1"/>
</dbReference>
<evidence type="ECO:0000256" key="2">
    <source>
        <dbReference type="ARBA" id="ARBA00022771"/>
    </source>
</evidence>
<dbReference type="Gene3D" id="3.30.40.10">
    <property type="entry name" value="Zinc/RING finger domain, C3HC4 (zinc finger)"/>
    <property type="match status" value="1"/>
</dbReference>
<dbReference type="InterPro" id="IPR025872">
    <property type="entry name" value="RING_finger_2_prok"/>
</dbReference>
<reference evidence="7" key="1">
    <citation type="submission" date="2023-07" db="EMBL/GenBank/DDBJ databases">
        <title>Whole-genome sequencing of a new Methanosarcina sp. Z-7115.</title>
        <authorList>
            <person name="Zhilina T.N."/>
            <person name="Merkel A.Y."/>
        </authorList>
    </citation>
    <scope>NUCLEOTIDE SEQUENCE [LARGE SCALE GENOMIC DNA]</scope>
    <source>
        <strain evidence="7">Z-7115</strain>
    </source>
</reference>
<evidence type="ECO:0000313" key="7">
    <source>
        <dbReference type="Proteomes" id="UP001246244"/>
    </source>
</evidence>
<dbReference type="Pfam" id="PF14445">
    <property type="entry name" value="Prok-RING_2"/>
    <property type="match status" value="1"/>
</dbReference>
<evidence type="ECO:0000313" key="6">
    <source>
        <dbReference type="EMBL" id="MDR7665440.1"/>
    </source>
</evidence>
<evidence type="ECO:0000256" key="4">
    <source>
        <dbReference type="SAM" id="Coils"/>
    </source>
</evidence>
<keyword evidence="3" id="KW-0862">Zinc</keyword>
<accession>A0ABU2D0C7</accession>
<evidence type="ECO:0000256" key="1">
    <source>
        <dbReference type="ARBA" id="ARBA00022723"/>
    </source>
</evidence>
<comment type="caution">
    <text evidence="6">The sequence shown here is derived from an EMBL/GenBank/DDBJ whole genome shotgun (WGS) entry which is preliminary data.</text>
</comment>
<sequence length="100" mass="11648">MIKKIPVMMEFLVCDLCNRQEGDTVDIRKCELCGRDVCNNCSNMELIDDDNTLNLCNECNERVDLAEYKKVFEEINKLQQQIQEKYAEAHGILAEMRKSI</sequence>
<dbReference type="PROSITE" id="PS50178">
    <property type="entry name" value="ZF_FYVE"/>
    <property type="match status" value="1"/>
</dbReference>
<dbReference type="InterPro" id="IPR017455">
    <property type="entry name" value="Znf_FYVE-rel"/>
</dbReference>
<name>A0ABU2D0C7_9EURY</name>
<dbReference type="InterPro" id="IPR013083">
    <property type="entry name" value="Znf_RING/FYVE/PHD"/>
</dbReference>
<dbReference type="InterPro" id="IPR011011">
    <property type="entry name" value="Znf_FYVE_PHD"/>
</dbReference>
<keyword evidence="4" id="KW-0175">Coiled coil</keyword>
<dbReference type="RefSeq" id="WP_310575467.1">
    <property type="nucleotide sequence ID" value="NZ_JAVKPK010000020.1"/>
</dbReference>